<gene>
    <name evidence="2" type="ORF">SAMN02745120_1654</name>
</gene>
<evidence type="ECO:0000259" key="1">
    <source>
        <dbReference type="Pfam" id="PF09823"/>
    </source>
</evidence>
<reference evidence="3" key="1">
    <citation type="submission" date="2017-02" db="EMBL/GenBank/DDBJ databases">
        <authorList>
            <person name="Varghese N."/>
            <person name="Submissions S."/>
        </authorList>
    </citation>
    <scope>NUCLEOTIDE SEQUENCE [LARGE SCALE GENOMIC DNA]</scope>
    <source>
        <strain evidence="3">ATCC 35199</strain>
    </source>
</reference>
<dbReference type="InterPro" id="IPR007505">
    <property type="entry name" value="PDDEXK_7"/>
</dbReference>
<name>A0A1T5BJ13_9FIRM</name>
<dbReference type="Proteomes" id="UP000243406">
    <property type="component" value="Unassembled WGS sequence"/>
</dbReference>
<proteinExistence type="predicted"/>
<keyword evidence="3" id="KW-1185">Reference proteome</keyword>
<dbReference type="RefSeq" id="WP_079589507.1">
    <property type="nucleotide sequence ID" value="NZ_FUYN01000003.1"/>
</dbReference>
<dbReference type="AlphaFoldDB" id="A0A1T5BJ13"/>
<feature type="domain" description="DUF2357" evidence="1">
    <location>
        <begin position="117"/>
        <end position="366"/>
    </location>
</feature>
<dbReference type="Pfam" id="PF09823">
    <property type="entry name" value="DUF2357"/>
    <property type="match status" value="1"/>
</dbReference>
<organism evidence="2 3">
    <name type="scientific">Acetoanaerobium noterae</name>
    <dbReference type="NCBI Taxonomy" id="745369"/>
    <lineage>
        <taxon>Bacteria</taxon>
        <taxon>Bacillati</taxon>
        <taxon>Bacillota</taxon>
        <taxon>Clostridia</taxon>
        <taxon>Peptostreptococcales</taxon>
        <taxon>Filifactoraceae</taxon>
        <taxon>Acetoanaerobium</taxon>
    </lineage>
</organism>
<evidence type="ECO:0000313" key="3">
    <source>
        <dbReference type="Proteomes" id="UP000243406"/>
    </source>
</evidence>
<protein>
    <recommendedName>
        <fullName evidence="1">DUF2357 domain-containing protein</fullName>
    </recommendedName>
</protein>
<evidence type="ECO:0000313" key="2">
    <source>
        <dbReference type="EMBL" id="SKB47145.1"/>
    </source>
</evidence>
<dbReference type="OrthoDB" id="11970at2"/>
<sequence>MTALQHFGSNETLLLIENSMFKLYFVGKTRNRKFDIINTNNNIKGYLFIEYPYAQIVKTINVLGELEENSFNSMRPSFFEDSNYQIILEPKTNDSFRIYHIDKEIRESFIEVGNNLYGNIVFNGEIGYTTFKVLSNDNELMKLTIEIFPSKLDYVKDYKEILSEVNEEISSLVFDFLGKTFQRANLVDVNNQTGVEFTEILIQIYNNFNKALEYIENHPKHDIVRSENIHQANKSKVISRATVNYIRKKSHLLYPHEKGIININHNKYLPLKVIEKKSDITYDIYENQYVKHIIKMIIHRIRSVKQNISLIYKIDNYYYEALNKLENNLNKHLQGFFSKISDVNVKQNITLSFKMTQGYREIFFNFMMLKKGLDITEGLYKITPKKIWNLYEIWCYLKIHNILNRLGFSTVHNGIIETTDNGISLSLTTNKTSKITYSNSTGKNIELWYNRTYSYLPTTSQRPDTVLCLRNLDKNDRIYIFDAKYRLKIDSENIVGPMEEDINVMHRYRDAIVSELDEKLQFKYNTFGAYVMFPYSDEVSFKKHKYFKSIEKVNIGAFPMLPGSTSLIENHINKIVNESYIESIANLPTYEEDDDNLKFKHSNVMVVNVPTKEHLASYLKNHFFHIPLVKLSNVRLGVQYIAFYQPKNIFKEDAGIYYFAKIRDVRKYKRNECKELPVIKGNPEKEYLRFELEDFEKVGPIQTVEYGVELITYTTMYLLKNAETLHELHFKNRLEIELYKILKRISFSKNIKLIRRSDHFLINTTKIEIKNRKFLAIDETLVSWNNLEEELLNRIFRSNDYICR</sequence>
<dbReference type="Pfam" id="PF04411">
    <property type="entry name" value="PDDEXK_7"/>
    <property type="match status" value="1"/>
</dbReference>
<dbReference type="InterPro" id="IPR018633">
    <property type="entry name" value="DUF2357"/>
</dbReference>
<accession>A0A1T5BJ13</accession>
<dbReference type="EMBL" id="FUYN01000003">
    <property type="protein sequence ID" value="SKB47145.1"/>
    <property type="molecule type" value="Genomic_DNA"/>
</dbReference>